<evidence type="ECO:0000259" key="1">
    <source>
        <dbReference type="Pfam" id="PF19277"/>
    </source>
</evidence>
<keyword evidence="3" id="KW-1185">Reference proteome</keyword>
<dbReference type="Proteomes" id="UP000271889">
    <property type="component" value="Unassembled WGS sequence"/>
</dbReference>
<organism evidence="2 3">
    <name type="scientific">Cylicostephanus goldi</name>
    <name type="common">Nematode worm</name>
    <dbReference type="NCBI Taxonomy" id="71465"/>
    <lineage>
        <taxon>Eukaryota</taxon>
        <taxon>Metazoa</taxon>
        <taxon>Ecdysozoa</taxon>
        <taxon>Nematoda</taxon>
        <taxon>Chromadorea</taxon>
        <taxon>Rhabditida</taxon>
        <taxon>Rhabditina</taxon>
        <taxon>Rhabditomorpha</taxon>
        <taxon>Strongyloidea</taxon>
        <taxon>Strongylidae</taxon>
        <taxon>Cylicostephanus</taxon>
    </lineage>
</organism>
<dbReference type="InterPro" id="IPR045520">
    <property type="entry name" value="GPAT/DHAPAT_C"/>
</dbReference>
<name>A0A3P6SLP7_CYLGO</name>
<proteinExistence type="predicted"/>
<dbReference type="Pfam" id="PF19277">
    <property type="entry name" value="GPAT_C"/>
    <property type="match status" value="1"/>
</dbReference>
<sequence>MCHELLLFYSNFLRPFLQSLYIVITRLLAGDSVAEESKTVKQWCQSCIINPTLLPFPLLLEAVNSDSFRNCIRLLRYKDILSSDSTHLEVTKSEEIRERILRFLAIQ</sequence>
<accession>A0A3P6SLP7</accession>
<protein>
    <recommendedName>
        <fullName evidence="1">GPAT/DHAPAT C-terminal domain-containing protein</fullName>
    </recommendedName>
</protein>
<gene>
    <name evidence="2" type="ORF">CGOC_LOCUS7287</name>
</gene>
<dbReference type="OrthoDB" id="5962536at2759"/>
<evidence type="ECO:0000313" key="3">
    <source>
        <dbReference type="Proteomes" id="UP000271889"/>
    </source>
</evidence>
<dbReference type="EMBL" id="UYRV01025101">
    <property type="protein sequence ID" value="VDK76802.1"/>
    <property type="molecule type" value="Genomic_DNA"/>
</dbReference>
<evidence type="ECO:0000313" key="2">
    <source>
        <dbReference type="EMBL" id="VDK76802.1"/>
    </source>
</evidence>
<feature type="domain" description="GPAT/DHAPAT C-terminal" evidence="1">
    <location>
        <begin position="4"/>
        <end position="83"/>
    </location>
</feature>
<reference evidence="2 3" key="1">
    <citation type="submission" date="2018-11" db="EMBL/GenBank/DDBJ databases">
        <authorList>
            <consortium name="Pathogen Informatics"/>
        </authorList>
    </citation>
    <scope>NUCLEOTIDE SEQUENCE [LARGE SCALE GENOMIC DNA]</scope>
</reference>
<dbReference type="AlphaFoldDB" id="A0A3P6SLP7"/>